<dbReference type="EMBL" id="BONE01000017">
    <property type="protein sequence ID" value="GIF73036.1"/>
    <property type="molecule type" value="Genomic_DNA"/>
</dbReference>
<keyword evidence="4 7" id="KW-0547">Nucleotide-binding</keyword>
<evidence type="ECO:0000313" key="12">
    <source>
        <dbReference type="Proteomes" id="UP000604117"/>
    </source>
</evidence>
<evidence type="ECO:0000256" key="1">
    <source>
        <dbReference type="ARBA" id="ARBA00012513"/>
    </source>
</evidence>
<comment type="caution">
    <text evidence="11">The sequence shown here is derived from an EMBL/GenBank/DDBJ whole genome shotgun (WGS) entry which is preliminary data.</text>
</comment>
<protein>
    <recommendedName>
        <fullName evidence="1">non-specific serine/threonine protein kinase</fullName>
        <ecNumber evidence="1">2.7.11.1</ecNumber>
    </recommendedName>
</protein>
<feature type="compositionally biased region" description="Low complexity" evidence="8">
    <location>
        <begin position="321"/>
        <end position="341"/>
    </location>
</feature>
<dbReference type="InterPro" id="IPR000719">
    <property type="entry name" value="Prot_kinase_dom"/>
</dbReference>
<reference evidence="11 12" key="1">
    <citation type="submission" date="2021-01" db="EMBL/GenBank/DDBJ databases">
        <title>Whole genome shotgun sequence of Asanoa siamensis NBRC 107932.</title>
        <authorList>
            <person name="Komaki H."/>
            <person name="Tamura T."/>
        </authorList>
    </citation>
    <scope>NUCLEOTIDE SEQUENCE [LARGE SCALE GENOMIC DNA]</scope>
    <source>
        <strain evidence="11 12">NBRC 107932</strain>
    </source>
</reference>
<dbReference type="Gene3D" id="1.10.510.10">
    <property type="entry name" value="Transferase(Phosphotransferase) domain 1"/>
    <property type="match status" value="1"/>
</dbReference>
<evidence type="ECO:0000256" key="6">
    <source>
        <dbReference type="ARBA" id="ARBA00022840"/>
    </source>
</evidence>
<feature type="transmembrane region" description="Helical" evidence="9">
    <location>
        <begin position="267"/>
        <end position="289"/>
    </location>
</feature>
<evidence type="ECO:0000256" key="8">
    <source>
        <dbReference type="SAM" id="MobiDB-lite"/>
    </source>
</evidence>
<dbReference type="InterPro" id="IPR035992">
    <property type="entry name" value="Ricin_B-like_lectins"/>
</dbReference>
<keyword evidence="9" id="KW-0472">Membrane</keyword>
<feature type="domain" description="Protein kinase" evidence="10">
    <location>
        <begin position="13"/>
        <end position="337"/>
    </location>
</feature>
<evidence type="ECO:0000256" key="4">
    <source>
        <dbReference type="ARBA" id="ARBA00022741"/>
    </source>
</evidence>
<evidence type="ECO:0000259" key="10">
    <source>
        <dbReference type="PROSITE" id="PS50011"/>
    </source>
</evidence>
<dbReference type="SMART" id="SM00220">
    <property type="entry name" value="S_TKc"/>
    <property type="match status" value="1"/>
</dbReference>
<evidence type="ECO:0000313" key="11">
    <source>
        <dbReference type="EMBL" id="GIF73036.1"/>
    </source>
</evidence>
<evidence type="ECO:0000256" key="3">
    <source>
        <dbReference type="ARBA" id="ARBA00022679"/>
    </source>
</evidence>
<dbReference type="Pfam" id="PF00652">
    <property type="entry name" value="Ricin_B_lectin"/>
    <property type="match status" value="1"/>
</dbReference>
<dbReference type="Gene3D" id="2.80.10.50">
    <property type="match status" value="1"/>
</dbReference>
<dbReference type="RefSeq" id="WP_203712783.1">
    <property type="nucleotide sequence ID" value="NZ_BONE01000017.1"/>
</dbReference>
<keyword evidence="2" id="KW-0723">Serine/threonine-protein kinase</keyword>
<evidence type="ECO:0000256" key="2">
    <source>
        <dbReference type="ARBA" id="ARBA00022527"/>
    </source>
</evidence>
<dbReference type="PROSITE" id="PS50231">
    <property type="entry name" value="RICIN_B_LECTIN"/>
    <property type="match status" value="1"/>
</dbReference>
<keyword evidence="9" id="KW-1133">Transmembrane helix</keyword>
<dbReference type="CDD" id="cd14014">
    <property type="entry name" value="STKc_PknB_like"/>
    <property type="match status" value="1"/>
</dbReference>
<keyword evidence="5" id="KW-0418">Kinase</keyword>
<name>A0ABQ4CP26_9ACTN</name>
<dbReference type="Gene3D" id="3.30.200.20">
    <property type="entry name" value="Phosphorylase Kinase, domain 1"/>
    <property type="match status" value="1"/>
</dbReference>
<keyword evidence="9" id="KW-0812">Transmembrane</keyword>
<dbReference type="Proteomes" id="UP000604117">
    <property type="component" value="Unassembled WGS sequence"/>
</dbReference>
<feature type="binding site" evidence="7">
    <location>
        <position position="42"/>
    </location>
    <ligand>
        <name>ATP</name>
        <dbReference type="ChEBI" id="CHEBI:30616"/>
    </ligand>
</feature>
<keyword evidence="12" id="KW-1185">Reference proteome</keyword>
<dbReference type="EC" id="2.7.11.1" evidence="1"/>
<dbReference type="SUPFAM" id="SSF50370">
    <property type="entry name" value="Ricin B-like lectins"/>
    <property type="match status" value="1"/>
</dbReference>
<dbReference type="Pfam" id="PF00069">
    <property type="entry name" value="Pkinase"/>
    <property type="match status" value="1"/>
</dbReference>
<organism evidence="11 12">
    <name type="scientific">Asanoa siamensis</name>
    <dbReference type="NCBI Taxonomy" id="926357"/>
    <lineage>
        <taxon>Bacteria</taxon>
        <taxon>Bacillati</taxon>
        <taxon>Actinomycetota</taxon>
        <taxon>Actinomycetes</taxon>
        <taxon>Micromonosporales</taxon>
        <taxon>Micromonosporaceae</taxon>
        <taxon>Asanoa</taxon>
    </lineage>
</organism>
<keyword evidence="3" id="KW-0808">Transferase</keyword>
<dbReference type="SUPFAM" id="SSF56112">
    <property type="entry name" value="Protein kinase-like (PK-like)"/>
    <property type="match status" value="1"/>
</dbReference>
<dbReference type="InterPro" id="IPR000772">
    <property type="entry name" value="Ricin_B_lectin"/>
</dbReference>
<sequence length="502" mass="51961">MSDAPRPLIADRYRLVEPLGQGGMGRVWLARDETLRRDVALKEIVPPAGLTDDERREMRERSMREARAIARLNQVNVVRVFDVLHTGDDPWIVMELVHSRSLHAVLAAEGPLAPARVAEIGLSVLAALRAAHRAGVLHRDVKPANVLLADDGRIVLTDFGLATVPGDPTVTRTGMVLGSPAYLAPERAMDGHTGPAADLWSLGATLYAAVEGRSPYARSTSIATPGRPIEVLDTVSPDTGPVAGRMPAPPDVSAGVPLQPGRPRRRLLIGVVAAVLVVGALAGVPLVGFGDAGGGAPTSGPPVADPGLDEAAATGPLASVSSRPSSRPSGTPGRPTSGKPTPSAPGTPSRVPVTAVPGGGEAPPPSPTKTAAPPAAGRPIVGHGSNRCITVPSGTASAGQQIQITDCRDLPGQRWTLGSDRTVRALGMCLDVAGGSTADGARVRLSTCDGRASQRFNLNPSHDLVSLPADRCVDVVDLKTTNGAPLQIWQCTGADNQKWSLR</sequence>
<evidence type="ECO:0000256" key="7">
    <source>
        <dbReference type="PROSITE-ProRule" id="PRU10141"/>
    </source>
</evidence>
<dbReference type="InterPro" id="IPR011009">
    <property type="entry name" value="Kinase-like_dom_sf"/>
</dbReference>
<dbReference type="PANTHER" id="PTHR43289:SF6">
    <property type="entry name" value="SERINE_THREONINE-PROTEIN KINASE NEKL-3"/>
    <property type="match status" value="1"/>
</dbReference>
<proteinExistence type="predicted"/>
<evidence type="ECO:0000256" key="9">
    <source>
        <dbReference type="SAM" id="Phobius"/>
    </source>
</evidence>
<gene>
    <name evidence="11" type="ORF">Asi02nite_25540</name>
</gene>
<evidence type="ECO:0000256" key="5">
    <source>
        <dbReference type="ARBA" id="ARBA00022777"/>
    </source>
</evidence>
<dbReference type="SMART" id="SM00458">
    <property type="entry name" value="RICIN"/>
    <property type="match status" value="1"/>
</dbReference>
<keyword evidence="6 7" id="KW-0067">ATP-binding</keyword>
<dbReference type="PROSITE" id="PS50011">
    <property type="entry name" value="PROTEIN_KINASE_DOM"/>
    <property type="match status" value="1"/>
</dbReference>
<dbReference type="InterPro" id="IPR008271">
    <property type="entry name" value="Ser/Thr_kinase_AS"/>
</dbReference>
<feature type="region of interest" description="Disordered" evidence="8">
    <location>
        <begin position="297"/>
        <end position="387"/>
    </location>
</feature>
<dbReference type="PROSITE" id="PS00108">
    <property type="entry name" value="PROTEIN_KINASE_ST"/>
    <property type="match status" value="1"/>
</dbReference>
<dbReference type="PANTHER" id="PTHR43289">
    <property type="entry name" value="MITOGEN-ACTIVATED PROTEIN KINASE KINASE KINASE 20-RELATED"/>
    <property type="match status" value="1"/>
</dbReference>
<dbReference type="InterPro" id="IPR017441">
    <property type="entry name" value="Protein_kinase_ATP_BS"/>
</dbReference>
<accession>A0ABQ4CP26</accession>
<dbReference type="PROSITE" id="PS00107">
    <property type="entry name" value="PROTEIN_KINASE_ATP"/>
    <property type="match status" value="1"/>
</dbReference>